<feature type="non-terminal residue" evidence="1">
    <location>
        <position position="1"/>
    </location>
</feature>
<reference evidence="1 2" key="1">
    <citation type="submission" date="2021-06" db="EMBL/GenBank/DDBJ databases">
        <authorList>
            <person name="Palmer J.M."/>
        </authorList>
    </citation>
    <scope>NUCLEOTIDE SEQUENCE [LARGE SCALE GENOMIC DNA]</scope>
    <source>
        <strain evidence="1 2">XC_2019</strain>
        <tissue evidence="1">Muscle</tissue>
    </source>
</reference>
<dbReference type="Proteomes" id="UP001434883">
    <property type="component" value="Unassembled WGS sequence"/>
</dbReference>
<organism evidence="1 2">
    <name type="scientific">Xenoophorus captivus</name>
    <dbReference type="NCBI Taxonomy" id="1517983"/>
    <lineage>
        <taxon>Eukaryota</taxon>
        <taxon>Metazoa</taxon>
        <taxon>Chordata</taxon>
        <taxon>Craniata</taxon>
        <taxon>Vertebrata</taxon>
        <taxon>Euteleostomi</taxon>
        <taxon>Actinopterygii</taxon>
        <taxon>Neopterygii</taxon>
        <taxon>Teleostei</taxon>
        <taxon>Neoteleostei</taxon>
        <taxon>Acanthomorphata</taxon>
        <taxon>Ovalentaria</taxon>
        <taxon>Atherinomorphae</taxon>
        <taxon>Cyprinodontiformes</taxon>
        <taxon>Goodeidae</taxon>
        <taxon>Xenoophorus</taxon>
    </lineage>
</organism>
<name>A0ABV0QRQ7_9TELE</name>
<gene>
    <name evidence="1" type="ORF">XENOCAPTIV_013739</name>
</gene>
<comment type="caution">
    <text evidence="1">The sequence shown here is derived from an EMBL/GenBank/DDBJ whole genome shotgun (WGS) entry which is preliminary data.</text>
</comment>
<evidence type="ECO:0000313" key="1">
    <source>
        <dbReference type="EMBL" id="MEQ2198500.1"/>
    </source>
</evidence>
<sequence length="100" mass="11163">DLMAWRGHRFASDPVDLVEGVGPQQPVVSGADEQLQSQRFALHVAMKLREDKEAHRVVELKNPGLPEVGLSELWFLNKAPIQDQQHLFRLISSGLCGLPL</sequence>
<accession>A0ABV0QRQ7</accession>
<protein>
    <submittedName>
        <fullName evidence="1">Uncharacterized protein</fullName>
    </submittedName>
</protein>
<evidence type="ECO:0000313" key="2">
    <source>
        <dbReference type="Proteomes" id="UP001434883"/>
    </source>
</evidence>
<dbReference type="EMBL" id="JAHRIN010019662">
    <property type="protein sequence ID" value="MEQ2198500.1"/>
    <property type="molecule type" value="Genomic_DNA"/>
</dbReference>
<keyword evidence="2" id="KW-1185">Reference proteome</keyword>
<proteinExistence type="predicted"/>